<name>A0A6C0C047_9ZZZZ</name>
<organism evidence="1">
    <name type="scientific">viral metagenome</name>
    <dbReference type="NCBI Taxonomy" id="1070528"/>
    <lineage>
        <taxon>unclassified sequences</taxon>
        <taxon>metagenomes</taxon>
        <taxon>organismal metagenomes</taxon>
    </lineage>
</organism>
<sequence>MCLCISMRLCISVCLCISGVHTINPIVVVLMANTWTRVAQSFHNLLRKAFQQELSIFATDVRKLTFKERSCARECAMRHSLRTGETSWDPAVQDDSGSHLECVYRPWTDKYGSVKDSQQIKKGGLLGAPRMKVRVPGKLLPATGLCNF</sequence>
<protein>
    <submittedName>
        <fullName evidence="1">Uncharacterized protein</fullName>
    </submittedName>
</protein>
<accession>A0A6C0C047</accession>
<dbReference type="AlphaFoldDB" id="A0A6C0C047"/>
<proteinExistence type="predicted"/>
<dbReference type="EMBL" id="MN739303">
    <property type="protein sequence ID" value="QHS97750.1"/>
    <property type="molecule type" value="Genomic_DNA"/>
</dbReference>
<reference evidence="1" key="1">
    <citation type="journal article" date="2020" name="Nature">
        <title>Giant virus diversity and host interactions through global metagenomics.</title>
        <authorList>
            <person name="Schulz F."/>
            <person name="Roux S."/>
            <person name="Paez-Espino D."/>
            <person name="Jungbluth S."/>
            <person name="Walsh D.A."/>
            <person name="Denef V.J."/>
            <person name="McMahon K.D."/>
            <person name="Konstantinidis K.T."/>
            <person name="Eloe-Fadrosh E.A."/>
            <person name="Kyrpides N.C."/>
            <person name="Woyke T."/>
        </authorList>
    </citation>
    <scope>NUCLEOTIDE SEQUENCE</scope>
    <source>
        <strain evidence="1">GVMAG-M-3300020182-33</strain>
    </source>
</reference>
<evidence type="ECO:0000313" key="1">
    <source>
        <dbReference type="EMBL" id="QHS97750.1"/>
    </source>
</evidence>